<dbReference type="InterPro" id="IPR001789">
    <property type="entry name" value="Sig_transdc_resp-reg_receiver"/>
</dbReference>
<dbReference type="SMART" id="SM00419">
    <property type="entry name" value="HTH_CRP"/>
    <property type="match status" value="1"/>
</dbReference>
<keyword evidence="4" id="KW-0238">DNA-binding</keyword>
<keyword evidence="5" id="KW-0804">Transcription</keyword>
<dbReference type="EMBL" id="BAABGY010000007">
    <property type="protein sequence ID" value="GAA4331913.1"/>
    <property type="molecule type" value="Genomic_DNA"/>
</dbReference>
<evidence type="ECO:0000256" key="2">
    <source>
        <dbReference type="ARBA" id="ARBA00023012"/>
    </source>
</evidence>
<dbReference type="Proteomes" id="UP001501725">
    <property type="component" value="Unassembled WGS sequence"/>
</dbReference>
<feature type="domain" description="HTH crp-type" evidence="9">
    <location>
        <begin position="278"/>
        <end position="348"/>
    </location>
</feature>
<dbReference type="SMART" id="SM00448">
    <property type="entry name" value="REC"/>
    <property type="match status" value="1"/>
</dbReference>
<keyword evidence="2" id="KW-0902">Two-component regulatory system</keyword>
<evidence type="ECO:0000259" key="8">
    <source>
        <dbReference type="PROSITE" id="PS50110"/>
    </source>
</evidence>
<dbReference type="InterPro" id="IPR036388">
    <property type="entry name" value="WH-like_DNA-bd_sf"/>
</dbReference>
<dbReference type="InterPro" id="IPR012318">
    <property type="entry name" value="HTH_CRP"/>
</dbReference>
<dbReference type="SUPFAM" id="SSF46785">
    <property type="entry name" value="Winged helix' DNA-binding domain"/>
    <property type="match status" value="1"/>
</dbReference>
<accession>A0ABP8GYW1</accession>
<dbReference type="Pfam" id="PF00027">
    <property type="entry name" value="cNMP_binding"/>
    <property type="match status" value="1"/>
</dbReference>
<dbReference type="InterPro" id="IPR000595">
    <property type="entry name" value="cNMP-bd_dom"/>
</dbReference>
<evidence type="ECO:0000256" key="5">
    <source>
        <dbReference type="ARBA" id="ARBA00023163"/>
    </source>
</evidence>
<sequence>MTPMAKTILVIDDNNDLRENTAEILDLAGYQTLTAENGKRGVEVATREKPDLIVCDIMMPELDGYGVLHLLKKNPDTERIPFIFLTAKTERSDFRKGMEMGADDYVTKPFEDIELLNAIEVRLKKSEVLEHNYAPSAQGLSQFVKDVKDTGMLKQLSGQYDVEHFSKKQTVYGEGKRPRYLYYLVSGKVKAFKTHEDGKEYITDLYSAGDFIGYTALIEDMHYDDTATVLEDAELMQIPRDEFLQMIYSDINIAAKFIRIVTQNVKEKEERLLNLAYSSLRKRVAKALVDIHGKFYSQRPDSVIEFSRDDIAQYIGTATESLIRTLSDFKSEKLIDIKSGKISIINLDKLKNLLY</sequence>
<keyword evidence="11" id="KW-1185">Reference proteome</keyword>
<dbReference type="Gene3D" id="3.40.50.2300">
    <property type="match status" value="1"/>
</dbReference>
<evidence type="ECO:0000256" key="1">
    <source>
        <dbReference type="ARBA" id="ARBA00022553"/>
    </source>
</evidence>
<evidence type="ECO:0000256" key="6">
    <source>
        <dbReference type="PROSITE-ProRule" id="PRU00169"/>
    </source>
</evidence>
<reference evidence="11" key="1">
    <citation type="journal article" date="2019" name="Int. J. Syst. Evol. Microbiol.">
        <title>The Global Catalogue of Microorganisms (GCM) 10K type strain sequencing project: providing services to taxonomists for standard genome sequencing and annotation.</title>
        <authorList>
            <consortium name="The Broad Institute Genomics Platform"/>
            <consortium name="The Broad Institute Genome Sequencing Center for Infectious Disease"/>
            <person name="Wu L."/>
            <person name="Ma J."/>
        </authorList>
    </citation>
    <scope>NUCLEOTIDE SEQUENCE [LARGE SCALE GENOMIC DNA]</scope>
    <source>
        <strain evidence="11">JCM 17919</strain>
    </source>
</reference>
<dbReference type="SUPFAM" id="SSF51206">
    <property type="entry name" value="cAMP-binding domain-like"/>
    <property type="match status" value="1"/>
</dbReference>
<dbReference type="Gene3D" id="2.60.120.10">
    <property type="entry name" value="Jelly Rolls"/>
    <property type="match status" value="1"/>
</dbReference>
<dbReference type="SUPFAM" id="SSF52172">
    <property type="entry name" value="CheY-like"/>
    <property type="match status" value="1"/>
</dbReference>
<protein>
    <submittedName>
        <fullName evidence="10">Response regulator</fullName>
    </submittedName>
</protein>
<keyword evidence="1 6" id="KW-0597">Phosphoprotein</keyword>
<evidence type="ECO:0000313" key="11">
    <source>
        <dbReference type="Proteomes" id="UP001501725"/>
    </source>
</evidence>
<dbReference type="CDD" id="cd00038">
    <property type="entry name" value="CAP_ED"/>
    <property type="match status" value="1"/>
</dbReference>
<dbReference type="InterPro" id="IPR039420">
    <property type="entry name" value="WalR-like"/>
</dbReference>
<evidence type="ECO:0000259" key="7">
    <source>
        <dbReference type="PROSITE" id="PS50042"/>
    </source>
</evidence>
<dbReference type="PANTHER" id="PTHR48111:SF4">
    <property type="entry name" value="DNA-BINDING DUAL TRANSCRIPTIONAL REGULATOR OMPR"/>
    <property type="match status" value="1"/>
</dbReference>
<name>A0ABP8GYW1_9BACT</name>
<keyword evidence="3" id="KW-0805">Transcription regulation</keyword>
<dbReference type="InterPro" id="IPR036390">
    <property type="entry name" value="WH_DNA-bd_sf"/>
</dbReference>
<proteinExistence type="predicted"/>
<dbReference type="InterPro" id="IPR014710">
    <property type="entry name" value="RmlC-like_jellyroll"/>
</dbReference>
<evidence type="ECO:0000313" key="10">
    <source>
        <dbReference type="EMBL" id="GAA4331913.1"/>
    </source>
</evidence>
<evidence type="ECO:0000256" key="4">
    <source>
        <dbReference type="ARBA" id="ARBA00023125"/>
    </source>
</evidence>
<evidence type="ECO:0000256" key="3">
    <source>
        <dbReference type="ARBA" id="ARBA00023015"/>
    </source>
</evidence>
<dbReference type="Gene3D" id="1.10.10.10">
    <property type="entry name" value="Winged helix-like DNA-binding domain superfamily/Winged helix DNA-binding domain"/>
    <property type="match status" value="1"/>
</dbReference>
<evidence type="ECO:0000259" key="9">
    <source>
        <dbReference type="PROSITE" id="PS51063"/>
    </source>
</evidence>
<dbReference type="PROSITE" id="PS51063">
    <property type="entry name" value="HTH_CRP_2"/>
    <property type="match status" value="1"/>
</dbReference>
<feature type="domain" description="Response regulatory" evidence="8">
    <location>
        <begin position="7"/>
        <end position="123"/>
    </location>
</feature>
<organism evidence="10 11">
    <name type="scientific">Flaviaesturariibacter amylovorans</name>
    <dbReference type="NCBI Taxonomy" id="1084520"/>
    <lineage>
        <taxon>Bacteria</taxon>
        <taxon>Pseudomonadati</taxon>
        <taxon>Bacteroidota</taxon>
        <taxon>Chitinophagia</taxon>
        <taxon>Chitinophagales</taxon>
        <taxon>Chitinophagaceae</taxon>
        <taxon>Flaviaestuariibacter</taxon>
    </lineage>
</organism>
<dbReference type="InterPro" id="IPR018490">
    <property type="entry name" value="cNMP-bd_dom_sf"/>
</dbReference>
<gene>
    <name evidence="10" type="ORF">GCM10023184_24120</name>
</gene>
<dbReference type="PROSITE" id="PS50110">
    <property type="entry name" value="RESPONSE_REGULATORY"/>
    <property type="match status" value="1"/>
</dbReference>
<dbReference type="Pfam" id="PF00072">
    <property type="entry name" value="Response_reg"/>
    <property type="match status" value="1"/>
</dbReference>
<dbReference type="Pfam" id="PF13545">
    <property type="entry name" value="HTH_Crp_2"/>
    <property type="match status" value="1"/>
</dbReference>
<dbReference type="PANTHER" id="PTHR48111">
    <property type="entry name" value="REGULATOR OF RPOS"/>
    <property type="match status" value="1"/>
</dbReference>
<dbReference type="PROSITE" id="PS50042">
    <property type="entry name" value="CNMP_BINDING_3"/>
    <property type="match status" value="1"/>
</dbReference>
<dbReference type="SMART" id="SM00100">
    <property type="entry name" value="cNMP"/>
    <property type="match status" value="1"/>
</dbReference>
<feature type="domain" description="Cyclic nucleotide-binding" evidence="7">
    <location>
        <begin position="149"/>
        <end position="247"/>
    </location>
</feature>
<comment type="caution">
    <text evidence="10">The sequence shown here is derived from an EMBL/GenBank/DDBJ whole genome shotgun (WGS) entry which is preliminary data.</text>
</comment>
<feature type="modified residue" description="4-aspartylphosphate" evidence="6">
    <location>
        <position position="56"/>
    </location>
</feature>
<dbReference type="InterPro" id="IPR011006">
    <property type="entry name" value="CheY-like_superfamily"/>
</dbReference>